<protein>
    <recommendedName>
        <fullName evidence="1">non-specific serine/threonine protein kinase</fullName>
        <ecNumber evidence="1">2.7.11.1</ecNumber>
    </recommendedName>
</protein>
<evidence type="ECO:0000259" key="8">
    <source>
        <dbReference type="PROSITE" id="PS50011"/>
    </source>
</evidence>
<comment type="caution">
    <text evidence="9">The sequence shown here is derived from an EMBL/GenBank/DDBJ whole genome shotgun (WGS) entry which is preliminary data.</text>
</comment>
<dbReference type="PANTHER" id="PTHR43289:SF6">
    <property type="entry name" value="SERINE_THREONINE-PROTEIN KINASE NEKL-3"/>
    <property type="match status" value="1"/>
</dbReference>
<organism evidence="9 10">
    <name type="scientific">Blastopirellula marina</name>
    <dbReference type="NCBI Taxonomy" id="124"/>
    <lineage>
        <taxon>Bacteria</taxon>
        <taxon>Pseudomonadati</taxon>
        <taxon>Planctomycetota</taxon>
        <taxon>Planctomycetia</taxon>
        <taxon>Pirellulales</taxon>
        <taxon>Pirellulaceae</taxon>
        <taxon>Blastopirellula</taxon>
    </lineage>
</organism>
<dbReference type="Gene3D" id="1.10.510.10">
    <property type="entry name" value="Transferase(Phosphotransferase) domain 1"/>
    <property type="match status" value="1"/>
</dbReference>
<dbReference type="EC" id="2.7.11.1" evidence="1"/>
<dbReference type="FunFam" id="1.10.510.10:FF:000021">
    <property type="entry name" value="Serine/threonine protein kinase"/>
    <property type="match status" value="1"/>
</dbReference>
<sequence length="873" mass="97157">MKVTTCLQAVDFQTLLAGTMNPEYAAEAEQHLSACEICREAMERQIGDHFWWVEAEGALRQGEWIEHEDTYNDGAPNPAWCELLGPTDDPNALGRIGPYEIVGLLGQGGMGTVFKGFDRSLNRFIAVKVMLPHLAASAAARKRFAREARAAAAVVNDHVLPIYGVDQWHGIPYLVSQFVCGQSLQKRLHHEGPLELEEILRIGLHAALGLAAAHAQGLVHRDVKPSNILLDGTVDRALLTDFGLARAVDDASMTRSGYLAGTPQYMSPEQARGEAVDQRSDLFSLGSLLYTMATGRPPFQADTSLGILRLIDEDRPRGLREVNSNLPAWLAMLVDKLMAKRPADRFQSAEEVANLLQRCLAHLQQPKTETIPRELLPKASWVSRRFVGIGVWMLLLVSLLGLGRYAWQVTSEPEDIIEGSWTGENWHDITMERDEFDDVRGAFIDRKTHSKGTFTVEWSRLQQRYIGPWRSENGARGKLSLRLVGDEIRGARTVRQAKDDTNTSRMPLLGDVSWKRAIEATEMTATEVAEAVYQAIYEQNIQGLKRHLADRNALSPDSPGWVKRIADLISTVPLHHPKMIVEADRAVALFQSMKSPEEIRFQQGEDRLGESCHFVIELSRLNGIWCVWNVNLWSEARAKQWEEESHQRELARQQRPKPRPTIHLAAPSTEAEKALASLEFVFYQDKARRKVPAVLVDTGEGAIAVTSALAVLAPPEVPQRIEHTFIDAPTRDSVEARYVGNGSTKELAFYRTDESLGGFRLDEVATLEVGDSVSVVQPGSHMIILNDAAVVTKRNAWMSRSVSESRNERTEYRDLVVVNGNLPPGTVVFKEGKLAGIVLWNTGANATESFVIPASRVQQAVRGIRASDSEKQR</sequence>
<keyword evidence="4 7" id="KW-0547">Nucleotide-binding</keyword>
<evidence type="ECO:0000256" key="5">
    <source>
        <dbReference type="ARBA" id="ARBA00022777"/>
    </source>
</evidence>
<keyword evidence="3" id="KW-0808">Transferase</keyword>
<reference evidence="9 10" key="1">
    <citation type="submission" date="2018-02" db="EMBL/GenBank/DDBJ databases">
        <title>Comparative genomes isolates from brazilian mangrove.</title>
        <authorList>
            <person name="Araujo J.E."/>
            <person name="Taketani R.G."/>
            <person name="Silva M.C.P."/>
            <person name="Loureco M.V."/>
            <person name="Andreote F.D."/>
        </authorList>
    </citation>
    <scope>NUCLEOTIDE SEQUENCE [LARGE SCALE GENOMIC DNA]</scope>
    <source>
        <strain evidence="9 10">NAP PRIS-MGV</strain>
    </source>
</reference>
<dbReference type="InterPro" id="IPR008271">
    <property type="entry name" value="Ser/Thr_kinase_AS"/>
</dbReference>
<feature type="binding site" evidence="7">
    <location>
        <position position="128"/>
    </location>
    <ligand>
        <name>ATP</name>
        <dbReference type="ChEBI" id="CHEBI:30616"/>
    </ligand>
</feature>
<dbReference type="RefSeq" id="WP_105354146.1">
    <property type="nucleotide sequence ID" value="NZ_PUIB01000011.1"/>
</dbReference>
<dbReference type="OrthoDB" id="6111975at2"/>
<evidence type="ECO:0000256" key="2">
    <source>
        <dbReference type="ARBA" id="ARBA00022527"/>
    </source>
</evidence>
<dbReference type="InterPro" id="IPR017441">
    <property type="entry name" value="Protein_kinase_ATP_BS"/>
</dbReference>
<evidence type="ECO:0000313" key="9">
    <source>
        <dbReference type="EMBL" id="PQO38616.1"/>
    </source>
</evidence>
<dbReference type="EMBL" id="PUIB01000011">
    <property type="protein sequence ID" value="PQO38616.1"/>
    <property type="molecule type" value="Genomic_DNA"/>
</dbReference>
<dbReference type="PROSITE" id="PS50011">
    <property type="entry name" value="PROTEIN_KINASE_DOM"/>
    <property type="match status" value="1"/>
</dbReference>
<evidence type="ECO:0000256" key="4">
    <source>
        <dbReference type="ARBA" id="ARBA00022741"/>
    </source>
</evidence>
<dbReference type="GO" id="GO:0004674">
    <property type="term" value="F:protein serine/threonine kinase activity"/>
    <property type="evidence" value="ECO:0007669"/>
    <property type="project" value="UniProtKB-KW"/>
</dbReference>
<evidence type="ECO:0000313" key="10">
    <source>
        <dbReference type="Proteomes" id="UP000239388"/>
    </source>
</evidence>
<evidence type="ECO:0000256" key="3">
    <source>
        <dbReference type="ARBA" id="ARBA00022679"/>
    </source>
</evidence>
<dbReference type="SMART" id="SM00220">
    <property type="entry name" value="S_TKc"/>
    <property type="match status" value="1"/>
</dbReference>
<gene>
    <name evidence="9" type="ORF">C5Y98_11265</name>
</gene>
<feature type="domain" description="Protein kinase" evidence="8">
    <location>
        <begin position="99"/>
        <end position="360"/>
    </location>
</feature>
<dbReference type="InterPro" id="IPR011009">
    <property type="entry name" value="Kinase-like_dom_sf"/>
</dbReference>
<dbReference type="AlphaFoldDB" id="A0A2S8G2E8"/>
<keyword evidence="6 7" id="KW-0067">ATP-binding</keyword>
<dbReference type="GO" id="GO:0005524">
    <property type="term" value="F:ATP binding"/>
    <property type="evidence" value="ECO:0007669"/>
    <property type="project" value="UniProtKB-UniRule"/>
</dbReference>
<dbReference type="Pfam" id="PF00069">
    <property type="entry name" value="Pkinase"/>
    <property type="match status" value="1"/>
</dbReference>
<evidence type="ECO:0000256" key="6">
    <source>
        <dbReference type="ARBA" id="ARBA00022840"/>
    </source>
</evidence>
<accession>A0A2S8G2E8</accession>
<dbReference type="InterPro" id="IPR000719">
    <property type="entry name" value="Prot_kinase_dom"/>
</dbReference>
<evidence type="ECO:0000256" key="1">
    <source>
        <dbReference type="ARBA" id="ARBA00012513"/>
    </source>
</evidence>
<dbReference type="Gene3D" id="3.30.200.20">
    <property type="entry name" value="Phosphorylase Kinase, domain 1"/>
    <property type="match status" value="1"/>
</dbReference>
<dbReference type="Proteomes" id="UP000239388">
    <property type="component" value="Unassembled WGS sequence"/>
</dbReference>
<dbReference type="PANTHER" id="PTHR43289">
    <property type="entry name" value="MITOGEN-ACTIVATED PROTEIN KINASE KINASE KINASE 20-RELATED"/>
    <property type="match status" value="1"/>
</dbReference>
<dbReference type="SUPFAM" id="SSF56112">
    <property type="entry name" value="Protein kinase-like (PK-like)"/>
    <property type="match status" value="1"/>
</dbReference>
<proteinExistence type="predicted"/>
<name>A0A2S8G2E8_9BACT</name>
<keyword evidence="5" id="KW-0418">Kinase</keyword>
<dbReference type="PROSITE" id="PS00107">
    <property type="entry name" value="PROTEIN_KINASE_ATP"/>
    <property type="match status" value="1"/>
</dbReference>
<dbReference type="CDD" id="cd14014">
    <property type="entry name" value="STKc_PknB_like"/>
    <property type="match status" value="1"/>
</dbReference>
<evidence type="ECO:0000256" key="7">
    <source>
        <dbReference type="PROSITE-ProRule" id="PRU10141"/>
    </source>
</evidence>
<dbReference type="PROSITE" id="PS00108">
    <property type="entry name" value="PROTEIN_KINASE_ST"/>
    <property type="match status" value="1"/>
</dbReference>
<keyword evidence="2" id="KW-0723">Serine/threonine-protein kinase</keyword>